<dbReference type="SUPFAM" id="SSF101116">
    <property type="entry name" value="Flagellar export chaperone FliS"/>
    <property type="match status" value="1"/>
</dbReference>
<name>A0ABS4KJ15_9FIRM</name>
<evidence type="ECO:0000313" key="1">
    <source>
        <dbReference type="EMBL" id="MBP2027743.1"/>
    </source>
</evidence>
<dbReference type="RefSeq" id="WP_209660806.1">
    <property type="nucleotide sequence ID" value="NZ_JAGGLI010000015.1"/>
</dbReference>
<evidence type="ECO:0000313" key="2">
    <source>
        <dbReference type="Proteomes" id="UP001314903"/>
    </source>
</evidence>
<keyword evidence="2" id="KW-1185">Reference proteome</keyword>
<dbReference type="Pfam" id="PF02561">
    <property type="entry name" value="FliS"/>
    <property type="match status" value="1"/>
</dbReference>
<proteinExistence type="predicted"/>
<dbReference type="InterPro" id="IPR003713">
    <property type="entry name" value="FliS"/>
</dbReference>
<sequence>MSYKDDLAIKIATYSGEQMVALAYEALIENLEEGSKLMKEGNKEELSKVLDHNREILAHLTATMGEEEDEISFTTKQIYLYVNRLMTEGFNKIRPELFEEGAKVLTPLKDGWHELSMELEKIENEKDVKSSGNAKKVYAGATYGKQDINIYSDSQNWDKG</sequence>
<gene>
    <name evidence="1" type="ORF">J2Z35_001541</name>
</gene>
<organism evidence="1 2">
    <name type="scientific">Acetoanaerobium pronyense</name>
    <dbReference type="NCBI Taxonomy" id="1482736"/>
    <lineage>
        <taxon>Bacteria</taxon>
        <taxon>Bacillati</taxon>
        <taxon>Bacillota</taxon>
        <taxon>Clostridia</taxon>
        <taxon>Peptostreptococcales</taxon>
        <taxon>Filifactoraceae</taxon>
        <taxon>Acetoanaerobium</taxon>
    </lineage>
</organism>
<dbReference type="EMBL" id="JAGGLI010000015">
    <property type="protein sequence ID" value="MBP2027743.1"/>
    <property type="molecule type" value="Genomic_DNA"/>
</dbReference>
<accession>A0ABS4KJ15</accession>
<dbReference type="InterPro" id="IPR036584">
    <property type="entry name" value="FliS_sf"/>
</dbReference>
<protein>
    <submittedName>
        <fullName evidence="1">Flagellar protein FliS</fullName>
    </submittedName>
</protein>
<keyword evidence="1" id="KW-0282">Flagellum</keyword>
<dbReference type="Proteomes" id="UP001314903">
    <property type="component" value="Unassembled WGS sequence"/>
</dbReference>
<reference evidence="1 2" key="1">
    <citation type="submission" date="2021-03" db="EMBL/GenBank/DDBJ databases">
        <title>Genomic Encyclopedia of Type Strains, Phase IV (KMG-IV): sequencing the most valuable type-strain genomes for metagenomic binning, comparative biology and taxonomic classification.</title>
        <authorList>
            <person name="Goeker M."/>
        </authorList>
    </citation>
    <scope>NUCLEOTIDE SEQUENCE [LARGE SCALE GENOMIC DNA]</scope>
    <source>
        <strain evidence="1 2">DSM 27512</strain>
    </source>
</reference>
<dbReference type="Gene3D" id="1.20.120.340">
    <property type="entry name" value="Flagellar protein FliS"/>
    <property type="match status" value="1"/>
</dbReference>
<comment type="caution">
    <text evidence="1">The sequence shown here is derived from an EMBL/GenBank/DDBJ whole genome shotgun (WGS) entry which is preliminary data.</text>
</comment>
<keyword evidence="1" id="KW-0966">Cell projection</keyword>
<keyword evidence="1" id="KW-0969">Cilium</keyword>